<dbReference type="Proteomes" id="UP000054563">
    <property type="component" value="Unassembled WGS sequence"/>
</dbReference>
<gene>
    <name evidence="1" type="ORF">CIHG_03110</name>
</gene>
<sequence length="109" mass="12443">MLCDLCGEFWVGKGSLSLRNDEHSLFKSRKESNIASTVREELKPDGEGVHNVRAPHKYMNGLMQKWLPSAQAQRKSRLFYPGLQNEWVIRLEKLVDEGCAARKSATRDP</sequence>
<reference evidence="2" key="1">
    <citation type="journal article" date="2010" name="Genome Res.">
        <title>Population genomic sequencing of Coccidioides fungi reveals recent hybridization and transposon control.</title>
        <authorList>
            <person name="Neafsey D.E."/>
            <person name="Barker B.M."/>
            <person name="Sharpton T.J."/>
            <person name="Stajich J.E."/>
            <person name="Park D.J."/>
            <person name="Whiston E."/>
            <person name="Hung C.-Y."/>
            <person name="McMahan C."/>
            <person name="White J."/>
            <person name="Sykes S."/>
            <person name="Heiman D."/>
            <person name="Young S."/>
            <person name="Zeng Q."/>
            <person name="Abouelleil A."/>
            <person name="Aftuck L."/>
            <person name="Bessette D."/>
            <person name="Brown A."/>
            <person name="FitzGerald M."/>
            <person name="Lui A."/>
            <person name="Macdonald J.P."/>
            <person name="Priest M."/>
            <person name="Orbach M.J."/>
            <person name="Galgiani J.N."/>
            <person name="Kirkland T.N."/>
            <person name="Cole G.T."/>
            <person name="Birren B.W."/>
            <person name="Henn M.R."/>
            <person name="Taylor J.W."/>
            <person name="Rounsley S.D."/>
        </authorList>
    </citation>
    <scope>NUCLEOTIDE SEQUENCE [LARGE SCALE GENOMIC DNA]</scope>
    <source>
        <strain evidence="2">H538.4</strain>
    </source>
</reference>
<protein>
    <submittedName>
        <fullName evidence="1">Uncharacterized protein</fullName>
    </submittedName>
</protein>
<dbReference type="VEuPathDB" id="FungiDB:CIHG_03110"/>
<dbReference type="AlphaFoldDB" id="A0A0J8RL07"/>
<accession>A0A0J8RL07</accession>
<proteinExistence type="predicted"/>
<evidence type="ECO:0000313" key="2">
    <source>
        <dbReference type="Proteomes" id="UP000054563"/>
    </source>
</evidence>
<evidence type="ECO:0000313" key="1">
    <source>
        <dbReference type="EMBL" id="KMU85326.1"/>
    </source>
</evidence>
<name>A0A0J8RL07_COCIT</name>
<organism evidence="1 2">
    <name type="scientific">Coccidioides immitis H538.4</name>
    <dbReference type="NCBI Taxonomy" id="396776"/>
    <lineage>
        <taxon>Eukaryota</taxon>
        <taxon>Fungi</taxon>
        <taxon>Dikarya</taxon>
        <taxon>Ascomycota</taxon>
        <taxon>Pezizomycotina</taxon>
        <taxon>Eurotiomycetes</taxon>
        <taxon>Eurotiomycetidae</taxon>
        <taxon>Onygenales</taxon>
        <taxon>Onygenaceae</taxon>
        <taxon>Coccidioides</taxon>
    </lineage>
</organism>
<dbReference type="EMBL" id="DS016988">
    <property type="protein sequence ID" value="KMU85326.1"/>
    <property type="molecule type" value="Genomic_DNA"/>
</dbReference>